<feature type="region of interest" description="Disordered" evidence="1">
    <location>
        <begin position="70"/>
        <end position="108"/>
    </location>
</feature>
<evidence type="ECO:0000313" key="3">
    <source>
        <dbReference type="Proteomes" id="UP000426857"/>
    </source>
</evidence>
<sequence length="175" mass="17784">MGTVGVEVPVLSLSDVDVSSDDVSDELSVLVTDVSAAVGRWVAVRDVEVFDGFGGVRCELDSSSFVAGAASESGSATASTEPRASRTTAMGAMKRHRRSSTAAGASGSTAARCSRLSCHSHHAPGRIRPAAMAAPMATPGRPRSAIATKRPAAPARIDSAANAIFHSGGRAHSEP</sequence>
<feature type="compositionally biased region" description="Low complexity" evidence="1">
    <location>
        <begin position="134"/>
        <end position="143"/>
    </location>
</feature>
<reference evidence="2 3" key="1">
    <citation type="submission" date="2019-11" db="EMBL/GenBank/DDBJ databases">
        <title>FDA dAtabase for Regulatory Grade micrObial Sequences (FDA-ARGOS): Supporting development and validation of Infectious Disease Dx tests.</title>
        <authorList>
            <person name="Kerrigan L."/>
            <person name="Long C."/>
            <person name="Tallon L."/>
            <person name="Sadzewicz L."/>
            <person name="Vavikolanu K."/>
            <person name="Mehta A."/>
            <person name="Aluvathingal J."/>
            <person name="Nadendla S."/>
            <person name="Yan Y."/>
            <person name="Sichtig H."/>
        </authorList>
    </citation>
    <scope>NUCLEOTIDE SEQUENCE [LARGE SCALE GENOMIC DNA]</scope>
    <source>
        <strain evidence="2 3">FDAARGOS_674</strain>
    </source>
</reference>
<protein>
    <submittedName>
        <fullName evidence="2">Uncharacterized protein</fullName>
    </submittedName>
</protein>
<dbReference type="EMBL" id="CP046322">
    <property type="protein sequence ID" value="QGS33596.1"/>
    <property type="molecule type" value="Genomic_DNA"/>
</dbReference>
<dbReference type="AlphaFoldDB" id="A0A6B8TL22"/>
<accession>A0A6B8TL22</accession>
<gene>
    <name evidence="2" type="ORF">FOB82_00215</name>
</gene>
<dbReference type="Proteomes" id="UP000426857">
    <property type="component" value="Chromosome"/>
</dbReference>
<proteinExistence type="predicted"/>
<feature type="region of interest" description="Disordered" evidence="1">
    <location>
        <begin position="134"/>
        <end position="153"/>
    </location>
</feature>
<organism evidence="2 3">
    <name type="scientific">Corynebacterium xerosis</name>
    <dbReference type="NCBI Taxonomy" id="1725"/>
    <lineage>
        <taxon>Bacteria</taxon>
        <taxon>Bacillati</taxon>
        <taxon>Actinomycetota</taxon>
        <taxon>Actinomycetes</taxon>
        <taxon>Mycobacteriales</taxon>
        <taxon>Corynebacteriaceae</taxon>
        <taxon>Corynebacterium</taxon>
    </lineage>
</organism>
<evidence type="ECO:0000313" key="2">
    <source>
        <dbReference type="EMBL" id="QGS33596.1"/>
    </source>
</evidence>
<feature type="compositionally biased region" description="Low complexity" evidence="1">
    <location>
        <begin position="70"/>
        <end position="81"/>
    </location>
</feature>
<evidence type="ECO:0000256" key="1">
    <source>
        <dbReference type="SAM" id="MobiDB-lite"/>
    </source>
</evidence>
<dbReference type="KEGG" id="cxe:FOB82_00215"/>
<name>A0A6B8TL22_9CORY</name>